<dbReference type="PANTHER" id="PTHR36694">
    <property type="entry name" value="PASIFLORA 1, ISOFORM A-RELATED"/>
    <property type="match status" value="1"/>
</dbReference>
<reference evidence="2 3" key="1">
    <citation type="submission" date="2021-06" db="EMBL/GenBank/DDBJ databases">
        <title>A haploid diamondback moth (Plutella xylostella L.) genome assembly resolves 31 chromosomes and identifies a diamide resistance mutation.</title>
        <authorList>
            <person name="Ward C.M."/>
            <person name="Perry K.D."/>
            <person name="Baker G."/>
            <person name="Powis K."/>
            <person name="Heckel D.G."/>
            <person name="Baxter S.W."/>
        </authorList>
    </citation>
    <scope>NUCLEOTIDE SEQUENCE [LARGE SCALE GENOMIC DNA]</scope>
    <source>
        <strain evidence="2 3">LV</strain>
        <tissue evidence="2">Single pupa</tissue>
    </source>
</reference>
<dbReference type="EMBL" id="JAHIBW010000018">
    <property type="protein sequence ID" value="KAG7302309.1"/>
    <property type="molecule type" value="Genomic_DNA"/>
</dbReference>
<accession>A0ABQ7QAQ2</accession>
<protein>
    <submittedName>
        <fullName evidence="2">Uncharacterized protein</fullName>
    </submittedName>
</protein>
<feature type="transmembrane region" description="Helical" evidence="1">
    <location>
        <begin position="21"/>
        <end position="42"/>
    </location>
</feature>
<keyword evidence="1" id="KW-1133">Transmembrane helix</keyword>
<feature type="transmembrane region" description="Helical" evidence="1">
    <location>
        <begin position="249"/>
        <end position="267"/>
    </location>
</feature>
<keyword evidence="3" id="KW-1185">Reference proteome</keyword>
<organism evidence="2 3">
    <name type="scientific">Plutella xylostella</name>
    <name type="common">Diamondback moth</name>
    <name type="synonym">Plutella maculipennis</name>
    <dbReference type="NCBI Taxonomy" id="51655"/>
    <lineage>
        <taxon>Eukaryota</taxon>
        <taxon>Metazoa</taxon>
        <taxon>Ecdysozoa</taxon>
        <taxon>Arthropoda</taxon>
        <taxon>Hexapoda</taxon>
        <taxon>Insecta</taxon>
        <taxon>Pterygota</taxon>
        <taxon>Neoptera</taxon>
        <taxon>Endopterygota</taxon>
        <taxon>Lepidoptera</taxon>
        <taxon>Glossata</taxon>
        <taxon>Ditrysia</taxon>
        <taxon>Yponomeutoidea</taxon>
        <taxon>Plutellidae</taxon>
        <taxon>Plutella</taxon>
    </lineage>
</organism>
<feature type="transmembrane region" description="Helical" evidence="1">
    <location>
        <begin position="95"/>
        <end position="117"/>
    </location>
</feature>
<feature type="transmembrane region" description="Helical" evidence="1">
    <location>
        <begin position="222"/>
        <end position="240"/>
    </location>
</feature>
<keyword evidence="1" id="KW-0472">Membrane</keyword>
<feature type="transmembrane region" description="Helical" evidence="1">
    <location>
        <begin position="191"/>
        <end position="216"/>
    </location>
</feature>
<proteinExistence type="predicted"/>
<dbReference type="Proteomes" id="UP000823941">
    <property type="component" value="Chromosome 18"/>
</dbReference>
<feature type="transmembrane region" description="Helical" evidence="1">
    <location>
        <begin position="62"/>
        <end position="83"/>
    </location>
</feature>
<gene>
    <name evidence="2" type="ORF">JYU34_013805</name>
</gene>
<evidence type="ECO:0000313" key="3">
    <source>
        <dbReference type="Proteomes" id="UP000823941"/>
    </source>
</evidence>
<sequence>MKFELPDLSRCCFCLPLRKGVIGFGYANFIYSAFMVGVYSYWLHSGAGGVLVVYHGAAAWGAAGEACVVVYVMEMLFNVLLLYGAHKQIPSYLRVFQYFGWGSLAAAALLLLLQLVTSTDRYRGVGVDVELMAVAFAGFTIQVYLLCLVRSLIRKLVEEATPHQYENQLHSITASDLKIDRTLDEEPARPALYCIVELSLLFLFPGAPALVVYHGVFIRAEGWVAGAMYGAELASLVLLLKRPELLRGYYYYAVSTALATFLTFLVLRDEEEKAVTDYVLEAAFFFCGFVLQVYLVLLVRSELVKLRAQAQPRAFVNHTAELTDTIA</sequence>
<feature type="transmembrane region" description="Helical" evidence="1">
    <location>
        <begin position="129"/>
        <end position="149"/>
    </location>
</feature>
<feature type="transmembrane region" description="Helical" evidence="1">
    <location>
        <begin position="279"/>
        <end position="299"/>
    </location>
</feature>
<dbReference type="PANTHER" id="PTHR36694:SF11">
    <property type="entry name" value="LP21121P-RELATED"/>
    <property type="match status" value="1"/>
</dbReference>
<comment type="caution">
    <text evidence="2">The sequence shown here is derived from an EMBL/GenBank/DDBJ whole genome shotgun (WGS) entry which is preliminary data.</text>
</comment>
<keyword evidence="1" id="KW-0812">Transmembrane</keyword>
<evidence type="ECO:0000313" key="2">
    <source>
        <dbReference type="EMBL" id="KAG7302309.1"/>
    </source>
</evidence>
<name>A0ABQ7QAQ2_PLUXY</name>
<evidence type="ECO:0000256" key="1">
    <source>
        <dbReference type="SAM" id="Phobius"/>
    </source>
</evidence>